<evidence type="ECO:0000313" key="1">
    <source>
        <dbReference type="EMBL" id="GAA4928437.1"/>
    </source>
</evidence>
<dbReference type="EMBL" id="BAABLX010000001">
    <property type="protein sequence ID" value="GAA4928437.1"/>
    <property type="molecule type" value="Genomic_DNA"/>
</dbReference>
<keyword evidence="2" id="KW-1185">Reference proteome</keyword>
<organism evidence="1 2">
    <name type="scientific">Halioxenophilus aromaticivorans</name>
    <dbReference type="NCBI Taxonomy" id="1306992"/>
    <lineage>
        <taxon>Bacteria</taxon>
        <taxon>Pseudomonadati</taxon>
        <taxon>Pseudomonadota</taxon>
        <taxon>Gammaproteobacteria</taxon>
        <taxon>Alteromonadales</taxon>
        <taxon>Alteromonadaceae</taxon>
        <taxon>Halioxenophilus</taxon>
    </lineage>
</organism>
<gene>
    <name evidence="1" type="ORF">GCM10025791_00060</name>
</gene>
<dbReference type="AlphaFoldDB" id="A0AAV3TVH8"/>
<comment type="caution">
    <text evidence="1">The sequence shown here is derived from an EMBL/GenBank/DDBJ whole genome shotgun (WGS) entry which is preliminary data.</text>
</comment>
<accession>A0AAV3TVH8</accession>
<dbReference type="RefSeq" id="WP_345415110.1">
    <property type="nucleotide sequence ID" value="NZ_AP031496.1"/>
</dbReference>
<proteinExistence type="predicted"/>
<name>A0AAV3TVH8_9ALTE</name>
<protein>
    <submittedName>
        <fullName evidence="1">Uncharacterized protein</fullName>
    </submittedName>
</protein>
<dbReference type="Proteomes" id="UP001409585">
    <property type="component" value="Unassembled WGS sequence"/>
</dbReference>
<sequence>MPVLSSATLHCSDTEDRRYDDTRLDVHVDDQPVYSLRRNVRAGEDWNLNRQVAFQRSVTLRLWDEDNASSDDNLGTTEISSSLGTGRFAFTLDGADYSLEYSVLDDNRTSVEVAWDGLNGSTHAGEWPQFVVREFHAQIGARLQTPELIN</sequence>
<evidence type="ECO:0000313" key="2">
    <source>
        <dbReference type="Proteomes" id="UP001409585"/>
    </source>
</evidence>
<reference evidence="2" key="1">
    <citation type="journal article" date="2019" name="Int. J. Syst. Evol. Microbiol.">
        <title>The Global Catalogue of Microorganisms (GCM) 10K type strain sequencing project: providing services to taxonomists for standard genome sequencing and annotation.</title>
        <authorList>
            <consortium name="The Broad Institute Genomics Platform"/>
            <consortium name="The Broad Institute Genome Sequencing Center for Infectious Disease"/>
            <person name="Wu L."/>
            <person name="Ma J."/>
        </authorList>
    </citation>
    <scope>NUCLEOTIDE SEQUENCE [LARGE SCALE GENOMIC DNA]</scope>
    <source>
        <strain evidence="2">JCM 19134</strain>
    </source>
</reference>